<dbReference type="RefSeq" id="WP_118928485.1">
    <property type="nucleotide sequence ID" value="NZ_QXGH01000039.1"/>
</dbReference>
<dbReference type="Gene3D" id="3.30.450.40">
    <property type="match status" value="1"/>
</dbReference>
<evidence type="ECO:0000256" key="2">
    <source>
        <dbReference type="ARBA" id="ARBA00023163"/>
    </source>
</evidence>
<dbReference type="Gene3D" id="1.10.10.10">
    <property type="entry name" value="Winged helix-like DNA-binding domain superfamily/Winged helix DNA-binding domain"/>
    <property type="match status" value="1"/>
</dbReference>
<dbReference type="InterPro" id="IPR029016">
    <property type="entry name" value="GAF-like_dom_sf"/>
</dbReference>
<accession>A0A417XTQ6</accession>
<proteinExistence type="predicted"/>
<dbReference type="PROSITE" id="PS50921">
    <property type="entry name" value="ANTAR"/>
    <property type="match status" value="1"/>
</dbReference>
<comment type="caution">
    <text evidence="4">The sequence shown here is derived from an EMBL/GenBank/DDBJ whole genome shotgun (WGS) entry which is preliminary data.</text>
</comment>
<dbReference type="Pfam" id="PF03861">
    <property type="entry name" value="ANTAR"/>
    <property type="match status" value="1"/>
</dbReference>
<keyword evidence="1" id="KW-0805">Transcription regulation</keyword>
<dbReference type="Pfam" id="PF13185">
    <property type="entry name" value="GAF_2"/>
    <property type="match status" value="1"/>
</dbReference>
<dbReference type="Proteomes" id="UP000283644">
    <property type="component" value="Unassembled WGS sequence"/>
</dbReference>
<dbReference type="InterPro" id="IPR036388">
    <property type="entry name" value="WH-like_DNA-bd_sf"/>
</dbReference>
<keyword evidence="2" id="KW-0804">Transcription</keyword>
<dbReference type="SMART" id="SM01012">
    <property type="entry name" value="ANTAR"/>
    <property type="match status" value="1"/>
</dbReference>
<sequence length="255" mass="26113">MADAGGGAADSNGYPDPLAMIAAIHPSSELDGIAQSLERLCRAAVDHLGMLGAVVRLLPQGGSAGLVVAAEGPGGRLGDIEFDVGEGPGTTSYTASRPVLVSNLAGPDGNDWPGFQAAATEQGVAAVFAFPLHLGAVSFGTLELFAGRPGTLTRVQIWLARALAEIGVEMLLDGDATNSDGSLSRGFTRVVEHRAEVAQAQGMVMVDLDVSLGEAMARLRAHAFARGLSLGDLAHSVIDGYVLPSDDGPTRGMEK</sequence>
<keyword evidence="5" id="KW-1185">Reference proteome</keyword>
<protein>
    <submittedName>
        <fullName evidence="4">ANTAR domain-containing protein</fullName>
    </submittedName>
</protein>
<dbReference type="GO" id="GO:0003723">
    <property type="term" value="F:RNA binding"/>
    <property type="evidence" value="ECO:0007669"/>
    <property type="project" value="InterPro"/>
</dbReference>
<evidence type="ECO:0000313" key="5">
    <source>
        <dbReference type="Proteomes" id="UP000283644"/>
    </source>
</evidence>
<dbReference type="InterPro" id="IPR003018">
    <property type="entry name" value="GAF"/>
</dbReference>
<dbReference type="AlphaFoldDB" id="A0A417XTQ6"/>
<dbReference type="InterPro" id="IPR005561">
    <property type="entry name" value="ANTAR"/>
</dbReference>
<name>A0A417XTQ6_9ACTN</name>
<feature type="domain" description="ANTAR" evidence="3">
    <location>
        <begin position="177"/>
        <end position="238"/>
    </location>
</feature>
<evidence type="ECO:0000256" key="1">
    <source>
        <dbReference type="ARBA" id="ARBA00023015"/>
    </source>
</evidence>
<reference evidence="4 5" key="1">
    <citation type="submission" date="2018-09" db="EMBL/GenBank/DDBJ databases">
        <title>Genome sequencing of Nocardioides immobilis CCTCC AB 2017083 for comparison to Nocardioides silvaticus.</title>
        <authorList>
            <person name="Li C."/>
            <person name="Wang G."/>
        </authorList>
    </citation>
    <scope>NUCLEOTIDE SEQUENCE [LARGE SCALE GENOMIC DNA]</scope>
    <source>
        <strain evidence="4 5">CCTCC AB 2017083</strain>
    </source>
</reference>
<dbReference type="SUPFAM" id="SSF55781">
    <property type="entry name" value="GAF domain-like"/>
    <property type="match status" value="1"/>
</dbReference>
<evidence type="ECO:0000259" key="3">
    <source>
        <dbReference type="PROSITE" id="PS50921"/>
    </source>
</evidence>
<gene>
    <name evidence="4" type="ORF">D0Z08_27495</name>
</gene>
<dbReference type="EMBL" id="QXGH01000039">
    <property type="protein sequence ID" value="RHW23839.1"/>
    <property type="molecule type" value="Genomic_DNA"/>
</dbReference>
<evidence type="ECO:0000313" key="4">
    <source>
        <dbReference type="EMBL" id="RHW23839.1"/>
    </source>
</evidence>
<organism evidence="4 5">
    <name type="scientific">Nocardioides immobilis</name>
    <dbReference type="NCBI Taxonomy" id="2049295"/>
    <lineage>
        <taxon>Bacteria</taxon>
        <taxon>Bacillati</taxon>
        <taxon>Actinomycetota</taxon>
        <taxon>Actinomycetes</taxon>
        <taxon>Propionibacteriales</taxon>
        <taxon>Nocardioidaceae</taxon>
        <taxon>Nocardioides</taxon>
    </lineage>
</organism>
<dbReference type="OrthoDB" id="7466251at2"/>